<accession>A0A6L9XWB7</accession>
<dbReference type="Gene3D" id="3.30.530.20">
    <property type="match status" value="1"/>
</dbReference>
<dbReference type="EMBL" id="JAAGWY010000001">
    <property type="protein sequence ID" value="NEN05586.1"/>
    <property type="molecule type" value="Genomic_DNA"/>
</dbReference>
<dbReference type="AlphaFoldDB" id="A0A6L9XWB7"/>
<sequence length="141" mass="15434">MSLTAEASVHVDADREAVWRALTDPGLIAQYLFGTQVETDWAVGSPITYSGVWEGKPYQDKGTILVFDEPNTIVSTFFSALRGKPDIPENYQNVTYRIDDAVDGGVTVTVIQDGNADEAEAAHSARNWTMVLEGLRGVVER</sequence>
<keyword evidence="4" id="KW-1185">Reference proteome</keyword>
<protein>
    <submittedName>
        <fullName evidence="3">SRPBCC domain-containing protein</fullName>
    </submittedName>
</protein>
<name>A0A6L9XWB7_9MICO</name>
<dbReference type="Pfam" id="PF08327">
    <property type="entry name" value="AHSA1"/>
    <property type="match status" value="1"/>
</dbReference>
<organism evidence="3 4">
    <name type="scientific">Leifsonia tongyongensis</name>
    <dbReference type="NCBI Taxonomy" id="1268043"/>
    <lineage>
        <taxon>Bacteria</taxon>
        <taxon>Bacillati</taxon>
        <taxon>Actinomycetota</taxon>
        <taxon>Actinomycetes</taxon>
        <taxon>Micrococcales</taxon>
        <taxon>Microbacteriaceae</taxon>
        <taxon>Leifsonia</taxon>
    </lineage>
</organism>
<gene>
    <name evidence="3" type="ORF">G3T36_06840</name>
</gene>
<feature type="domain" description="Activator of Hsp90 ATPase homologue 1/2-like C-terminal" evidence="2">
    <location>
        <begin position="12"/>
        <end position="140"/>
    </location>
</feature>
<evidence type="ECO:0000313" key="3">
    <source>
        <dbReference type="EMBL" id="NEN05586.1"/>
    </source>
</evidence>
<evidence type="ECO:0000259" key="2">
    <source>
        <dbReference type="Pfam" id="PF08327"/>
    </source>
</evidence>
<dbReference type="InterPro" id="IPR023393">
    <property type="entry name" value="START-like_dom_sf"/>
</dbReference>
<evidence type="ECO:0000256" key="1">
    <source>
        <dbReference type="ARBA" id="ARBA00006817"/>
    </source>
</evidence>
<dbReference type="InterPro" id="IPR013538">
    <property type="entry name" value="ASHA1/2-like_C"/>
</dbReference>
<evidence type="ECO:0000313" key="4">
    <source>
        <dbReference type="Proteomes" id="UP000474967"/>
    </source>
</evidence>
<reference evidence="3 4" key="1">
    <citation type="journal article" date="2014" name="J. Microbiol.">
        <title>Diaminobutyricibacter tongyongensis gen. nov., sp. nov. and Homoserinibacter gongjuensis gen. nov., sp. nov. belong to the family Microbacteriaceae.</title>
        <authorList>
            <person name="Kim S.J."/>
            <person name="Ahn J.H."/>
            <person name="Weon H.Y."/>
            <person name="Hamada M."/>
            <person name="Suzuki K."/>
            <person name="Kwon S.W."/>
        </authorList>
    </citation>
    <scope>NUCLEOTIDE SEQUENCE [LARGE SCALE GENOMIC DNA]</scope>
    <source>
        <strain evidence="3 4">NBRC 108724</strain>
    </source>
</reference>
<comment type="similarity">
    <text evidence="1">Belongs to the AHA1 family.</text>
</comment>
<dbReference type="Proteomes" id="UP000474967">
    <property type="component" value="Unassembled WGS sequence"/>
</dbReference>
<dbReference type="RefSeq" id="WP_163288782.1">
    <property type="nucleotide sequence ID" value="NZ_JAAGWY010000001.1"/>
</dbReference>
<comment type="caution">
    <text evidence="3">The sequence shown here is derived from an EMBL/GenBank/DDBJ whole genome shotgun (WGS) entry which is preliminary data.</text>
</comment>
<dbReference type="SUPFAM" id="SSF55961">
    <property type="entry name" value="Bet v1-like"/>
    <property type="match status" value="1"/>
</dbReference>
<proteinExistence type="inferred from homology"/>